<dbReference type="Proteomes" id="UP001595555">
    <property type="component" value="Unassembled WGS sequence"/>
</dbReference>
<dbReference type="EC" id="1.5.1.3" evidence="3 8"/>
<dbReference type="InterPro" id="IPR001796">
    <property type="entry name" value="DHFR_dom"/>
</dbReference>
<dbReference type="PROSITE" id="PS00075">
    <property type="entry name" value="DHFR_1"/>
    <property type="match status" value="1"/>
</dbReference>
<dbReference type="SUPFAM" id="SSF53597">
    <property type="entry name" value="Dihydrofolate reductase-like"/>
    <property type="match status" value="1"/>
</dbReference>
<evidence type="ECO:0000256" key="5">
    <source>
        <dbReference type="ARBA" id="ARBA00022857"/>
    </source>
</evidence>
<comment type="caution">
    <text evidence="11">The sequence shown here is derived from an EMBL/GenBank/DDBJ whole genome shotgun (WGS) entry which is preliminary data.</text>
</comment>
<dbReference type="PANTHER" id="PTHR48069:SF3">
    <property type="entry name" value="DIHYDROFOLATE REDUCTASE"/>
    <property type="match status" value="1"/>
</dbReference>
<evidence type="ECO:0000256" key="3">
    <source>
        <dbReference type="ARBA" id="ARBA00012856"/>
    </source>
</evidence>
<name>A0ABV7FDZ6_9GAMM</name>
<dbReference type="PIRSF" id="PIRSF000194">
    <property type="entry name" value="DHFR"/>
    <property type="match status" value="1"/>
</dbReference>
<evidence type="ECO:0000256" key="6">
    <source>
        <dbReference type="ARBA" id="ARBA00023002"/>
    </source>
</evidence>
<protein>
    <recommendedName>
        <fullName evidence="3 8">Dihydrofolate reductase</fullName>
        <ecNumber evidence="3 8">1.5.1.3</ecNumber>
    </recommendedName>
</protein>
<keyword evidence="5 8" id="KW-0521">NADP</keyword>
<dbReference type="InterPro" id="IPR017925">
    <property type="entry name" value="DHFR_CS"/>
</dbReference>
<gene>
    <name evidence="11" type="ORF">ACFODX_09235</name>
</gene>
<dbReference type="Pfam" id="PF00186">
    <property type="entry name" value="DHFR_1"/>
    <property type="match status" value="1"/>
</dbReference>
<dbReference type="GO" id="GO:0004146">
    <property type="term" value="F:dihydrofolate reductase activity"/>
    <property type="evidence" value="ECO:0007669"/>
    <property type="project" value="UniProtKB-EC"/>
</dbReference>
<comment type="similarity">
    <text evidence="2 8 9">Belongs to the dihydrofolate reductase family.</text>
</comment>
<keyword evidence="12" id="KW-1185">Reference proteome</keyword>
<evidence type="ECO:0000256" key="7">
    <source>
        <dbReference type="ARBA" id="ARBA00025067"/>
    </source>
</evidence>
<evidence type="ECO:0000256" key="4">
    <source>
        <dbReference type="ARBA" id="ARBA00022563"/>
    </source>
</evidence>
<dbReference type="PRINTS" id="PR00070">
    <property type="entry name" value="DHFR"/>
</dbReference>
<reference evidence="12" key="1">
    <citation type="journal article" date="2019" name="Int. J. Syst. Evol. Microbiol.">
        <title>The Global Catalogue of Microorganisms (GCM) 10K type strain sequencing project: providing services to taxonomists for standard genome sequencing and annotation.</title>
        <authorList>
            <consortium name="The Broad Institute Genomics Platform"/>
            <consortium name="The Broad Institute Genome Sequencing Center for Infectious Disease"/>
            <person name="Wu L."/>
            <person name="Ma J."/>
        </authorList>
    </citation>
    <scope>NUCLEOTIDE SEQUENCE [LARGE SCALE GENOMIC DNA]</scope>
    <source>
        <strain evidence="12">KCTC 52237</strain>
    </source>
</reference>
<organism evidence="11 12">
    <name type="scientific">Cellvibrio fontiphilus</name>
    <dbReference type="NCBI Taxonomy" id="1815559"/>
    <lineage>
        <taxon>Bacteria</taxon>
        <taxon>Pseudomonadati</taxon>
        <taxon>Pseudomonadota</taxon>
        <taxon>Gammaproteobacteria</taxon>
        <taxon>Cellvibrionales</taxon>
        <taxon>Cellvibrionaceae</taxon>
        <taxon>Cellvibrio</taxon>
    </lineage>
</organism>
<dbReference type="PANTHER" id="PTHR48069">
    <property type="entry name" value="DIHYDROFOLATE REDUCTASE"/>
    <property type="match status" value="1"/>
</dbReference>
<keyword evidence="6 8" id="KW-0560">Oxidoreductase</keyword>
<keyword evidence="4 8" id="KW-0554">One-carbon metabolism</keyword>
<evidence type="ECO:0000259" key="10">
    <source>
        <dbReference type="PROSITE" id="PS51330"/>
    </source>
</evidence>
<comment type="pathway">
    <text evidence="1 8">Cofactor biosynthesis; tetrahydrofolate biosynthesis; 5,6,7,8-tetrahydrofolate from 7,8-dihydrofolate: step 1/1.</text>
</comment>
<evidence type="ECO:0000256" key="2">
    <source>
        <dbReference type="ARBA" id="ARBA00009539"/>
    </source>
</evidence>
<feature type="domain" description="DHFR" evidence="10">
    <location>
        <begin position="2"/>
        <end position="164"/>
    </location>
</feature>
<dbReference type="InterPro" id="IPR024072">
    <property type="entry name" value="DHFR-like_dom_sf"/>
</dbReference>
<comment type="function">
    <text evidence="7 8">Key enzyme in folate metabolism. Catalyzes an essential reaction for de novo glycine and purine synthesis, and for DNA precursor synthesis.</text>
</comment>
<sequence length="167" mass="18179">MKLAIIVAAAKNGVIGVGNELPWHLPQDLKYFKSVTMGKPVIMGRKTYESIGRLLPGRVNIVVTRNKSWSAPAGLLVVHSLQDAIDSAAKLAGPELDEIMVIGGAELYREALPVADKVYLTEVAIEPDGDAFFSLPDVRNWVLESSTAGEELAPISHRFLVYRRQAA</sequence>
<dbReference type="Gene3D" id="3.40.430.10">
    <property type="entry name" value="Dihydrofolate Reductase, subunit A"/>
    <property type="match status" value="1"/>
</dbReference>
<proteinExistence type="inferred from homology"/>
<evidence type="ECO:0000313" key="12">
    <source>
        <dbReference type="Proteomes" id="UP001595555"/>
    </source>
</evidence>
<evidence type="ECO:0000256" key="8">
    <source>
        <dbReference type="PIRNR" id="PIRNR000194"/>
    </source>
</evidence>
<dbReference type="EMBL" id="JBHRTF010000004">
    <property type="protein sequence ID" value="MFC3115737.1"/>
    <property type="molecule type" value="Genomic_DNA"/>
</dbReference>
<comment type="catalytic activity">
    <reaction evidence="8">
        <text>(6S)-5,6,7,8-tetrahydrofolate + NADP(+) = 7,8-dihydrofolate + NADPH + H(+)</text>
        <dbReference type="Rhea" id="RHEA:15009"/>
        <dbReference type="ChEBI" id="CHEBI:15378"/>
        <dbReference type="ChEBI" id="CHEBI:57451"/>
        <dbReference type="ChEBI" id="CHEBI:57453"/>
        <dbReference type="ChEBI" id="CHEBI:57783"/>
        <dbReference type="ChEBI" id="CHEBI:58349"/>
        <dbReference type="EC" id="1.5.1.3"/>
    </reaction>
</comment>
<dbReference type="CDD" id="cd00209">
    <property type="entry name" value="DHFR"/>
    <property type="match status" value="1"/>
</dbReference>
<dbReference type="PROSITE" id="PS51330">
    <property type="entry name" value="DHFR_2"/>
    <property type="match status" value="1"/>
</dbReference>
<dbReference type="InterPro" id="IPR012259">
    <property type="entry name" value="DHFR"/>
</dbReference>
<dbReference type="RefSeq" id="WP_378118348.1">
    <property type="nucleotide sequence ID" value="NZ_JBHRTF010000004.1"/>
</dbReference>
<accession>A0ABV7FDZ6</accession>
<evidence type="ECO:0000313" key="11">
    <source>
        <dbReference type="EMBL" id="MFC3115737.1"/>
    </source>
</evidence>
<evidence type="ECO:0000256" key="9">
    <source>
        <dbReference type="RuleBase" id="RU004474"/>
    </source>
</evidence>
<evidence type="ECO:0000256" key="1">
    <source>
        <dbReference type="ARBA" id="ARBA00004903"/>
    </source>
</evidence>